<evidence type="ECO:0000256" key="1">
    <source>
        <dbReference type="ARBA" id="ARBA00010333"/>
    </source>
</evidence>
<dbReference type="Proteomes" id="UP000036406">
    <property type="component" value="Chromosome"/>
</dbReference>
<dbReference type="PANTHER" id="PTHR35936">
    <property type="entry name" value="MEMBRANE-BOUND LYTIC MUREIN TRANSGLYCOSYLASE F"/>
    <property type="match status" value="1"/>
</dbReference>
<name>A0A0H4HWW5_9GAMM</name>
<dbReference type="PATRIC" id="fig|330734.3.peg.216"/>
<dbReference type="KEGG" id="mpq:ABA45_00995"/>
<evidence type="ECO:0000256" key="3">
    <source>
        <dbReference type="SAM" id="SignalP"/>
    </source>
</evidence>
<feature type="signal peptide" evidence="3">
    <location>
        <begin position="1"/>
        <end position="27"/>
    </location>
</feature>
<dbReference type="EMBL" id="CP011494">
    <property type="protein sequence ID" value="AKO51174.1"/>
    <property type="molecule type" value="Genomic_DNA"/>
</dbReference>
<evidence type="ECO:0000313" key="5">
    <source>
        <dbReference type="EMBL" id="AKO51174.1"/>
    </source>
</evidence>
<protein>
    <recommendedName>
        <fullName evidence="4">Solute-binding protein family 3/N-terminal domain-containing protein</fullName>
    </recommendedName>
</protein>
<organism evidence="5 6">
    <name type="scientific">Marinobacter psychrophilus</name>
    <dbReference type="NCBI Taxonomy" id="330734"/>
    <lineage>
        <taxon>Bacteria</taxon>
        <taxon>Pseudomonadati</taxon>
        <taxon>Pseudomonadota</taxon>
        <taxon>Gammaproteobacteria</taxon>
        <taxon>Pseudomonadales</taxon>
        <taxon>Marinobacteraceae</taxon>
        <taxon>Marinobacter</taxon>
    </lineage>
</organism>
<dbReference type="InterPro" id="IPR001638">
    <property type="entry name" value="Solute-binding_3/MltF_N"/>
</dbReference>
<dbReference type="RefSeq" id="WP_048383697.1">
    <property type="nucleotide sequence ID" value="NZ_CP011494.1"/>
</dbReference>
<gene>
    <name evidence="5" type="ORF">ABA45_00995</name>
</gene>
<feature type="domain" description="Solute-binding protein family 3/N-terminal" evidence="4">
    <location>
        <begin position="39"/>
        <end position="272"/>
    </location>
</feature>
<comment type="similarity">
    <text evidence="1">Belongs to the bacterial solute-binding protein 3 family.</text>
</comment>
<evidence type="ECO:0000256" key="2">
    <source>
        <dbReference type="ARBA" id="ARBA00022729"/>
    </source>
</evidence>
<dbReference type="Gene3D" id="3.40.190.10">
    <property type="entry name" value="Periplasmic binding protein-like II"/>
    <property type="match status" value="2"/>
</dbReference>
<sequence length="282" mass="30273">MTLFNNRWTKTLALALAVFVSAGVAQADTLEQRISEGESIRLGFSAAPPWAYAGNDGTAKGFVNGIAIDVLKRMGYTNVEPVLTNWSSLIPSLKAGRVDIVTGGMYIVKARCENMDFSDPIGAFGDTFVVPKGNPKNLETYQDLIDQNLTMVAPSGYNTLTDARDAGVPKNSITEVPGTTEALAALRTGRTDAVPINVLEAKHAADLDDSFGISDPEAFVGRAKQVVGIGFRPEDSAFRAEFNKALKDYMGSDEMMATVTPDEYIKAFLPGELTTEDACKSN</sequence>
<evidence type="ECO:0000313" key="6">
    <source>
        <dbReference type="Proteomes" id="UP000036406"/>
    </source>
</evidence>
<dbReference type="STRING" id="330734.ABA45_00995"/>
<keyword evidence="6" id="KW-1185">Reference proteome</keyword>
<feature type="chain" id="PRO_5005205898" description="Solute-binding protein family 3/N-terminal domain-containing protein" evidence="3">
    <location>
        <begin position="28"/>
        <end position="282"/>
    </location>
</feature>
<keyword evidence="2 3" id="KW-0732">Signal</keyword>
<accession>A0A0H4HWW5</accession>
<proteinExistence type="inferred from homology"/>
<dbReference type="PANTHER" id="PTHR35936:SF19">
    <property type="entry name" value="AMINO-ACID-BINDING PROTEIN YXEM-RELATED"/>
    <property type="match status" value="1"/>
</dbReference>
<dbReference type="SMART" id="SM00062">
    <property type="entry name" value="PBPb"/>
    <property type="match status" value="1"/>
</dbReference>
<dbReference type="SUPFAM" id="SSF53850">
    <property type="entry name" value="Periplasmic binding protein-like II"/>
    <property type="match status" value="1"/>
</dbReference>
<dbReference type="Pfam" id="PF00497">
    <property type="entry name" value="SBP_bac_3"/>
    <property type="match status" value="1"/>
</dbReference>
<reference evidence="5 6" key="1">
    <citation type="submission" date="2015-05" db="EMBL/GenBank/DDBJ databases">
        <title>Complete genome of Marinobacter psychrophilus strain 20041T isolated from sea-ice of the Canadian Basin.</title>
        <authorList>
            <person name="Song L."/>
            <person name="Ren L."/>
            <person name="Yu Y."/>
            <person name="Wang X."/>
        </authorList>
    </citation>
    <scope>NUCLEOTIDE SEQUENCE [LARGE SCALE GENOMIC DNA]</scope>
    <source>
        <strain evidence="5 6">20041</strain>
    </source>
</reference>
<evidence type="ECO:0000259" key="4">
    <source>
        <dbReference type="SMART" id="SM00062"/>
    </source>
</evidence>
<dbReference type="AlphaFoldDB" id="A0A0H4HWW5"/>